<name>A0A091AP13_9GAMM</name>
<dbReference type="OrthoDB" id="69243at2"/>
<gene>
    <name evidence="2" type="ORF">N787_03830</name>
</gene>
<evidence type="ECO:0000313" key="3">
    <source>
        <dbReference type="Proteomes" id="UP000029393"/>
    </source>
</evidence>
<dbReference type="Pfam" id="PF18029">
    <property type="entry name" value="Glyoxalase_6"/>
    <property type="match status" value="1"/>
</dbReference>
<dbReference type="AlphaFoldDB" id="A0A091AP13"/>
<dbReference type="PATRIC" id="fig|1384056.3.peg.2284"/>
<dbReference type="SUPFAM" id="SSF54593">
    <property type="entry name" value="Glyoxalase/Bleomycin resistance protein/Dihydroxybiphenyl dioxygenase"/>
    <property type="match status" value="1"/>
</dbReference>
<dbReference type="Proteomes" id="UP000029393">
    <property type="component" value="Unassembled WGS sequence"/>
</dbReference>
<dbReference type="STRING" id="1384056.N787_03830"/>
<dbReference type="PANTHER" id="PTHR35908">
    <property type="entry name" value="HYPOTHETICAL FUSION PROTEIN"/>
    <property type="match status" value="1"/>
</dbReference>
<reference evidence="2 3" key="1">
    <citation type="submission" date="2013-09" db="EMBL/GenBank/DDBJ databases">
        <title>Genome sequencing of Arenimonas metalli.</title>
        <authorList>
            <person name="Chen F."/>
            <person name="Wang G."/>
        </authorList>
    </citation>
    <scope>NUCLEOTIDE SEQUENCE [LARGE SCALE GENOMIC DNA]</scope>
    <source>
        <strain evidence="2 3">CF5-1</strain>
    </source>
</reference>
<comment type="caution">
    <text evidence="2">The sequence shown here is derived from an EMBL/GenBank/DDBJ whole genome shotgun (WGS) entry which is preliminary data.</text>
</comment>
<dbReference type="InterPro" id="IPR037523">
    <property type="entry name" value="VOC_core"/>
</dbReference>
<dbReference type="eggNOG" id="COG0346">
    <property type="taxonomic scope" value="Bacteria"/>
</dbReference>
<protein>
    <recommendedName>
        <fullName evidence="1">VOC domain-containing protein</fullName>
    </recommendedName>
</protein>
<feature type="domain" description="VOC" evidence="1">
    <location>
        <begin position="6"/>
        <end position="129"/>
    </location>
</feature>
<sequence length="129" mass="14285">MPHHSRLAGFIIDCEGGSLGKAARFWSRALGLPVLDPDEGGEDKYARLDGSRHGLHIEVQKVDHPSRVHLDIETDDLEAEVARLIALGATEASRPRHRRWVVMQAPTGQRFCVVKAREPLTAANADRHP</sequence>
<dbReference type="PANTHER" id="PTHR35908:SF1">
    <property type="entry name" value="CONSERVED PROTEIN"/>
    <property type="match status" value="1"/>
</dbReference>
<accession>A0A091AP13</accession>
<dbReference type="PROSITE" id="PS51819">
    <property type="entry name" value="VOC"/>
    <property type="match status" value="1"/>
</dbReference>
<dbReference type="InterPro" id="IPR029068">
    <property type="entry name" value="Glyas_Bleomycin-R_OHBP_Dase"/>
</dbReference>
<dbReference type="CDD" id="cd06587">
    <property type="entry name" value="VOC"/>
    <property type="match status" value="1"/>
</dbReference>
<dbReference type="InterPro" id="IPR041581">
    <property type="entry name" value="Glyoxalase_6"/>
</dbReference>
<dbReference type="Gene3D" id="3.10.180.10">
    <property type="entry name" value="2,3-Dihydroxybiphenyl 1,2-Dioxygenase, domain 1"/>
    <property type="match status" value="1"/>
</dbReference>
<keyword evidence="3" id="KW-1185">Reference proteome</keyword>
<organism evidence="2 3">
    <name type="scientific">Arenimonas metalli CF5-1</name>
    <dbReference type="NCBI Taxonomy" id="1384056"/>
    <lineage>
        <taxon>Bacteria</taxon>
        <taxon>Pseudomonadati</taxon>
        <taxon>Pseudomonadota</taxon>
        <taxon>Gammaproteobacteria</taxon>
        <taxon>Lysobacterales</taxon>
        <taxon>Lysobacteraceae</taxon>
        <taxon>Arenimonas</taxon>
    </lineage>
</organism>
<dbReference type="EMBL" id="AVCK01000055">
    <property type="protein sequence ID" value="KFN41903.1"/>
    <property type="molecule type" value="Genomic_DNA"/>
</dbReference>
<evidence type="ECO:0000259" key="1">
    <source>
        <dbReference type="PROSITE" id="PS51819"/>
    </source>
</evidence>
<evidence type="ECO:0000313" key="2">
    <source>
        <dbReference type="EMBL" id="KFN41903.1"/>
    </source>
</evidence>
<dbReference type="RefSeq" id="WP_034214412.1">
    <property type="nucleotide sequence ID" value="NZ_AVCK01000055.1"/>
</dbReference>
<proteinExistence type="predicted"/>